<reference evidence="8 9" key="1">
    <citation type="submission" date="2022-04" db="EMBL/GenBank/DDBJ databases">
        <title>Chromosome-level reference genomes for two strains of Caenorhabditis briggsae: an improved platform for comparative genomics.</title>
        <authorList>
            <person name="Stevens L."/>
            <person name="Andersen E."/>
        </authorList>
    </citation>
    <scope>NUCLEOTIDE SEQUENCE [LARGE SCALE GENOMIC DNA]</scope>
    <source>
        <strain evidence="8">VX34</strain>
        <tissue evidence="8">Whole-organism</tissue>
    </source>
</reference>
<dbReference type="SUPFAM" id="SSF55931">
    <property type="entry name" value="Glutamine synthetase/guanido kinase"/>
    <property type="match status" value="1"/>
</dbReference>
<dbReference type="AlphaFoldDB" id="A0AAE9ESQ5"/>
<dbReference type="InterPro" id="IPR008146">
    <property type="entry name" value="Gln_synth_cat_dom"/>
</dbReference>
<evidence type="ECO:0000256" key="2">
    <source>
        <dbReference type="ARBA" id="ARBA00022598"/>
    </source>
</evidence>
<accession>A0AAE9ESQ5</accession>
<name>A0AAE9ESQ5_CAEBR</name>
<dbReference type="Gene3D" id="3.30.590.10">
    <property type="entry name" value="Glutamine synthetase/guanido kinase, catalytic domain"/>
    <property type="match status" value="1"/>
</dbReference>
<protein>
    <recommendedName>
        <fullName evidence="1">glutamine synthetase</fullName>
        <ecNumber evidence="1">6.3.1.2</ecNumber>
    </recommendedName>
</protein>
<dbReference type="PROSITE" id="PS51987">
    <property type="entry name" value="GS_CATALYTIC"/>
    <property type="match status" value="1"/>
</dbReference>
<evidence type="ECO:0000259" key="7">
    <source>
        <dbReference type="PROSITE" id="PS51987"/>
    </source>
</evidence>
<dbReference type="InterPro" id="IPR027303">
    <property type="entry name" value="Gln_synth_gly_rich_site"/>
</dbReference>
<dbReference type="PANTHER" id="PTHR20852">
    <property type="entry name" value="GLUTAMINE SYNTHETASE"/>
    <property type="match status" value="1"/>
</dbReference>
<keyword evidence="4" id="KW-0067">ATP-binding</keyword>
<comment type="similarity">
    <text evidence="5 6">Belongs to the glutamine synthetase family.</text>
</comment>
<feature type="domain" description="GS catalytic" evidence="7">
    <location>
        <begin position="1"/>
        <end position="71"/>
    </location>
</feature>
<dbReference type="Proteomes" id="UP000829354">
    <property type="component" value="Chromosome IV"/>
</dbReference>
<evidence type="ECO:0000256" key="3">
    <source>
        <dbReference type="ARBA" id="ARBA00022741"/>
    </source>
</evidence>
<proteinExistence type="inferred from homology"/>
<organism evidence="8 9">
    <name type="scientific">Caenorhabditis briggsae</name>
    <dbReference type="NCBI Taxonomy" id="6238"/>
    <lineage>
        <taxon>Eukaryota</taxon>
        <taxon>Metazoa</taxon>
        <taxon>Ecdysozoa</taxon>
        <taxon>Nematoda</taxon>
        <taxon>Chromadorea</taxon>
        <taxon>Rhabditida</taxon>
        <taxon>Rhabditina</taxon>
        <taxon>Rhabditomorpha</taxon>
        <taxon>Rhabditoidea</taxon>
        <taxon>Rhabditidae</taxon>
        <taxon>Peloderinae</taxon>
        <taxon>Caenorhabditis</taxon>
    </lineage>
</organism>
<evidence type="ECO:0000256" key="4">
    <source>
        <dbReference type="ARBA" id="ARBA00022840"/>
    </source>
</evidence>
<keyword evidence="3" id="KW-0547">Nucleotide-binding</keyword>
<evidence type="ECO:0000256" key="1">
    <source>
        <dbReference type="ARBA" id="ARBA00012937"/>
    </source>
</evidence>
<sequence>MGDQLWVARYLLQRVAEEFGVIASFDCKPIKGDWNGAGCHTNFSTEKMRNPGGIELTSNFLRLAKDGSVEY</sequence>
<dbReference type="GO" id="GO:0005524">
    <property type="term" value="F:ATP binding"/>
    <property type="evidence" value="ECO:0007669"/>
    <property type="project" value="UniProtKB-KW"/>
</dbReference>
<keyword evidence="9" id="KW-1185">Reference proteome</keyword>
<dbReference type="InterPro" id="IPR050292">
    <property type="entry name" value="Glutamine_Synthetase"/>
</dbReference>
<dbReference type="PROSITE" id="PS00181">
    <property type="entry name" value="GLNA_ATP"/>
    <property type="match status" value="1"/>
</dbReference>
<evidence type="ECO:0000313" key="8">
    <source>
        <dbReference type="EMBL" id="UMM26385.1"/>
    </source>
</evidence>
<dbReference type="GO" id="GO:0004356">
    <property type="term" value="F:glutamine synthetase activity"/>
    <property type="evidence" value="ECO:0007669"/>
    <property type="project" value="UniProtKB-EC"/>
</dbReference>
<evidence type="ECO:0000256" key="6">
    <source>
        <dbReference type="RuleBase" id="RU000384"/>
    </source>
</evidence>
<dbReference type="PANTHER" id="PTHR20852:SF57">
    <property type="entry name" value="GLUTAMINE SYNTHETASE 2 CYTOPLASMIC"/>
    <property type="match status" value="1"/>
</dbReference>
<keyword evidence="2" id="KW-0436">Ligase</keyword>
<dbReference type="InterPro" id="IPR014746">
    <property type="entry name" value="Gln_synth/guanido_kin_cat_dom"/>
</dbReference>
<dbReference type="EMBL" id="CP092623">
    <property type="protein sequence ID" value="UMM26385.1"/>
    <property type="molecule type" value="Genomic_DNA"/>
</dbReference>
<evidence type="ECO:0000313" key="9">
    <source>
        <dbReference type="Proteomes" id="UP000829354"/>
    </source>
</evidence>
<gene>
    <name evidence="8" type="ORF">L5515_010113</name>
</gene>
<dbReference type="EC" id="6.3.1.2" evidence="1"/>
<evidence type="ECO:0000256" key="5">
    <source>
        <dbReference type="PROSITE-ProRule" id="PRU01331"/>
    </source>
</evidence>
<dbReference type="Pfam" id="PF00120">
    <property type="entry name" value="Gln-synt_C"/>
    <property type="match status" value="1"/>
</dbReference>